<dbReference type="Proteomes" id="UP000604825">
    <property type="component" value="Unassembled WGS sequence"/>
</dbReference>
<protein>
    <submittedName>
        <fullName evidence="1">Uncharacterized protein</fullName>
    </submittedName>
</protein>
<organism evidence="1 2">
    <name type="scientific">Miscanthus lutarioriparius</name>
    <dbReference type="NCBI Taxonomy" id="422564"/>
    <lineage>
        <taxon>Eukaryota</taxon>
        <taxon>Viridiplantae</taxon>
        <taxon>Streptophyta</taxon>
        <taxon>Embryophyta</taxon>
        <taxon>Tracheophyta</taxon>
        <taxon>Spermatophyta</taxon>
        <taxon>Magnoliopsida</taxon>
        <taxon>Liliopsida</taxon>
        <taxon>Poales</taxon>
        <taxon>Poaceae</taxon>
        <taxon>PACMAD clade</taxon>
        <taxon>Panicoideae</taxon>
        <taxon>Andropogonodae</taxon>
        <taxon>Andropogoneae</taxon>
        <taxon>Saccharinae</taxon>
        <taxon>Miscanthus</taxon>
    </lineage>
</organism>
<comment type="caution">
    <text evidence="1">The sequence shown here is derived from an EMBL/GenBank/DDBJ whole genome shotgun (WGS) entry which is preliminary data.</text>
</comment>
<proteinExistence type="predicted"/>
<keyword evidence="2" id="KW-1185">Reference proteome</keyword>
<evidence type="ECO:0000313" key="1">
    <source>
        <dbReference type="EMBL" id="CAD6253145.1"/>
    </source>
</evidence>
<name>A0A811Q280_9POAL</name>
<reference evidence="1" key="1">
    <citation type="submission" date="2020-10" db="EMBL/GenBank/DDBJ databases">
        <authorList>
            <person name="Han B."/>
            <person name="Lu T."/>
            <person name="Zhao Q."/>
            <person name="Huang X."/>
            <person name="Zhao Y."/>
        </authorList>
    </citation>
    <scope>NUCLEOTIDE SEQUENCE</scope>
</reference>
<dbReference type="AlphaFoldDB" id="A0A811Q280"/>
<accession>A0A811Q280</accession>
<evidence type="ECO:0000313" key="2">
    <source>
        <dbReference type="Proteomes" id="UP000604825"/>
    </source>
</evidence>
<gene>
    <name evidence="1" type="ORF">NCGR_LOCUS36781</name>
</gene>
<dbReference type="EMBL" id="CAJGYO010000009">
    <property type="protein sequence ID" value="CAD6253145.1"/>
    <property type="molecule type" value="Genomic_DNA"/>
</dbReference>
<sequence>MVRDDDGGGVRGDYFATQRALLHCAQHGTGLCSLCDVSVLAATAPAHERAPLCETCHAVPARCADHQASLGTPCARPAWCNAERHARRPTGSYTGFPDPANLARTVYIDAPPELTPLPPTPALQEPPDTWVNVELQEADLPGSSSRPCDEQDIMMNEASTYIVVTYGFVITS</sequence>
<dbReference type="OrthoDB" id="687590at2759"/>